<reference evidence="1" key="1">
    <citation type="journal article" date="2019" name="Sci. Rep.">
        <title>Draft genome of Tanacetum cinerariifolium, the natural source of mosquito coil.</title>
        <authorList>
            <person name="Yamashiro T."/>
            <person name="Shiraishi A."/>
            <person name="Satake H."/>
            <person name="Nakayama K."/>
        </authorList>
    </citation>
    <scope>NUCLEOTIDE SEQUENCE</scope>
</reference>
<protein>
    <submittedName>
        <fullName evidence="1">Uncharacterized protein</fullName>
    </submittedName>
</protein>
<name>A0A699K1X1_TANCI</name>
<feature type="non-terminal residue" evidence="1">
    <location>
        <position position="1"/>
    </location>
</feature>
<sequence length="64" mass="7362">VQPPFCLSVNYIVHGSLIRGNWTIVGKFLERKPEMGLCCVVTFQLAWTYMPCWKILQKGTKSIM</sequence>
<gene>
    <name evidence="1" type="ORF">Tci_643068</name>
</gene>
<accession>A0A699K1X1</accession>
<organism evidence="1">
    <name type="scientific">Tanacetum cinerariifolium</name>
    <name type="common">Dalmatian daisy</name>
    <name type="synonym">Chrysanthemum cinerariifolium</name>
    <dbReference type="NCBI Taxonomy" id="118510"/>
    <lineage>
        <taxon>Eukaryota</taxon>
        <taxon>Viridiplantae</taxon>
        <taxon>Streptophyta</taxon>
        <taxon>Embryophyta</taxon>
        <taxon>Tracheophyta</taxon>
        <taxon>Spermatophyta</taxon>
        <taxon>Magnoliopsida</taxon>
        <taxon>eudicotyledons</taxon>
        <taxon>Gunneridae</taxon>
        <taxon>Pentapetalae</taxon>
        <taxon>asterids</taxon>
        <taxon>campanulids</taxon>
        <taxon>Asterales</taxon>
        <taxon>Asteraceae</taxon>
        <taxon>Asteroideae</taxon>
        <taxon>Anthemideae</taxon>
        <taxon>Anthemidinae</taxon>
        <taxon>Tanacetum</taxon>
    </lineage>
</organism>
<comment type="caution">
    <text evidence="1">The sequence shown here is derived from an EMBL/GenBank/DDBJ whole genome shotgun (WGS) entry which is preliminary data.</text>
</comment>
<dbReference type="AlphaFoldDB" id="A0A699K1X1"/>
<proteinExistence type="predicted"/>
<dbReference type="EMBL" id="BKCJ010473350">
    <property type="protein sequence ID" value="GFA71096.1"/>
    <property type="molecule type" value="Genomic_DNA"/>
</dbReference>
<evidence type="ECO:0000313" key="1">
    <source>
        <dbReference type="EMBL" id="GFA71096.1"/>
    </source>
</evidence>